<dbReference type="GeneID" id="42006002"/>
<feature type="region of interest" description="Disordered" evidence="1">
    <location>
        <begin position="462"/>
        <end position="574"/>
    </location>
</feature>
<comment type="caution">
    <text evidence="3">The sequence shown here is derived from an EMBL/GenBank/DDBJ whole genome shotgun (WGS) entry which is preliminary data.</text>
</comment>
<feature type="compositionally biased region" description="Low complexity" evidence="1">
    <location>
        <begin position="51"/>
        <end position="69"/>
    </location>
</feature>
<dbReference type="SMART" id="SM00382">
    <property type="entry name" value="AAA"/>
    <property type="match status" value="1"/>
</dbReference>
<dbReference type="Pfam" id="PF00004">
    <property type="entry name" value="AAA"/>
    <property type="match status" value="1"/>
</dbReference>
<dbReference type="InterPro" id="IPR027417">
    <property type="entry name" value="P-loop_NTPase"/>
</dbReference>
<dbReference type="GO" id="GO:0005634">
    <property type="term" value="C:nucleus"/>
    <property type="evidence" value="ECO:0007669"/>
    <property type="project" value="TreeGrafter"/>
</dbReference>
<dbReference type="AlphaFoldDB" id="A0A507BY36"/>
<evidence type="ECO:0000259" key="2">
    <source>
        <dbReference type="SMART" id="SM00382"/>
    </source>
</evidence>
<feature type="domain" description="AAA+ ATPase" evidence="2">
    <location>
        <begin position="389"/>
        <end position="695"/>
    </location>
</feature>
<dbReference type="Proteomes" id="UP000319731">
    <property type="component" value="Unassembled WGS sequence"/>
</dbReference>
<dbReference type="EMBL" id="QEAO01000035">
    <property type="protein sequence ID" value="TPX32038.1"/>
    <property type="molecule type" value="Genomic_DNA"/>
</dbReference>
<name>A0A507BY36_9FUNG</name>
<protein>
    <recommendedName>
        <fullName evidence="2">AAA+ ATPase domain-containing protein</fullName>
    </recommendedName>
</protein>
<evidence type="ECO:0000313" key="3">
    <source>
        <dbReference type="EMBL" id="TPX32038.1"/>
    </source>
</evidence>
<accession>A0A507BY36</accession>
<feature type="compositionally biased region" description="Low complexity" evidence="1">
    <location>
        <begin position="29"/>
        <end position="41"/>
    </location>
</feature>
<dbReference type="PANTHER" id="PTHR23389:SF21">
    <property type="entry name" value="ATPASE FAMILY AAA DOMAIN-CONTAINING PROTEIN 5"/>
    <property type="match status" value="1"/>
</dbReference>
<dbReference type="OrthoDB" id="9996895at2759"/>
<feature type="region of interest" description="Disordered" evidence="1">
    <location>
        <begin position="1"/>
        <end position="94"/>
    </location>
</feature>
<evidence type="ECO:0000313" key="4">
    <source>
        <dbReference type="Proteomes" id="UP000319731"/>
    </source>
</evidence>
<dbReference type="SUPFAM" id="SSF52540">
    <property type="entry name" value="P-loop containing nucleoside triphosphate hydrolases"/>
    <property type="match status" value="1"/>
</dbReference>
<dbReference type="Gene3D" id="3.40.50.300">
    <property type="entry name" value="P-loop containing nucleotide triphosphate hydrolases"/>
    <property type="match status" value="2"/>
</dbReference>
<keyword evidence="4" id="KW-1185">Reference proteome</keyword>
<reference evidence="3 4" key="1">
    <citation type="journal article" date="2019" name="Sci. Rep.">
        <title>Comparative genomics of chytrid fungi reveal insights into the obligate biotrophic and pathogenic lifestyle of Synchytrium endobioticum.</title>
        <authorList>
            <person name="van de Vossenberg B.T.L.H."/>
            <person name="Warris S."/>
            <person name="Nguyen H.D.T."/>
            <person name="van Gent-Pelzer M.P.E."/>
            <person name="Joly D.L."/>
            <person name="van de Geest H.C."/>
            <person name="Bonants P.J.M."/>
            <person name="Smith D.S."/>
            <person name="Levesque C.A."/>
            <person name="van der Lee T.A.J."/>
        </authorList>
    </citation>
    <scope>NUCLEOTIDE SEQUENCE [LARGE SCALE GENOMIC DNA]</scope>
    <source>
        <strain evidence="3 4">JEL517</strain>
    </source>
</reference>
<gene>
    <name evidence="3" type="ORF">SmJEL517_g04777</name>
</gene>
<proteinExistence type="predicted"/>
<sequence length="973" mass="107568">MAPDKSKRNAPVANDSQQTKIHPFFVKQAPNPVADPAAVPDGDNLDQPLHTTPAATTTASSSTIIIDDTTGPRRSTRRKSNVDPPKSTTDAEQIPVIDLVDPSVMEQSLELSKSLSPDSKLLATGDFFLNAEQKKEKKRAEARVQMRREMVDRNETMASLSAGRQLNPFFLPKKPSPVPTDNGTSNGSLSPVTLLEVPWPSQGNSHVTSLTSPPSAPISITRFKPLKQKSSEPANTQWSLGNLARPTIVNNDAAPMQPNVKMTKGEVTSYLASLYPDEILHTGAYVSCMKHVLKSPCNQPTDTLLTEKYKPTAINDILGNQAAAHALSEWLSNWEPIDLGKKRSSTHSPQRKKKKIRTRWDDDDLDDFVVSDSDGGSDAEKVQLFASGKSPAILLVGPPGSGKTAIAYAVSQGLGYDILEVHAGMKRGKKELLQIVEATQSHHVSKDGSNDVWASLFKQNGSVDKQDAPTKSKKASRKSSLPKITRKSGNTSSNSRTSPSKTSKGRRKKTKSFDEDEKKSDYEAKDTDDDDFQETSASPPRKSRKKSKRRISDEDDSESPPQIEPEVIEINPDTIPHTRILNEDTEMAVAIQLSLAHQMGVEHNESEIIAEVLKSQANATTPNNNNSNNSNRRSLILIEDADVVFDQDKSFWQAVSTLIETTKRPIILTCNINPLDYANECARPLTNLTQYIAPLWVVRPSTMELASYLHLVTLAEGIWVDSKSLVDLVTECDNDIRKCLSQVPWKWSSLPLFQLEPDADIVDLTTESVSMSSTSAIKVKNNNKIPSTETLELLSFVDAYIDGGRVRHFEIYEPDTYEYPDSEFAPSFPIITKQAMDVGIRESLKYMCGREEDIHLDLMHALAGGMDDAPACLSINFKVEFECLYELVSSSTLYGAPRALATDYAPMVSLICRYDVDPEEGVLPDEPEEGSRRSSRQAGKRKRRYAPNGHFLFSASYIECEEYSLFVNVLNEV</sequence>
<feature type="compositionally biased region" description="Low complexity" evidence="1">
    <location>
        <begin position="487"/>
        <end position="502"/>
    </location>
</feature>
<dbReference type="RefSeq" id="XP_031023312.1">
    <property type="nucleotide sequence ID" value="XM_031170705.1"/>
</dbReference>
<dbReference type="GO" id="GO:0003677">
    <property type="term" value="F:DNA binding"/>
    <property type="evidence" value="ECO:0007669"/>
    <property type="project" value="TreeGrafter"/>
</dbReference>
<dbReference type="GO" id="GO:0005524">
    <property type="term" value="F:ATP binding"/>
    <property type="evidence" value="ECO:0007669"/>
    <property type="project" value="InterPro"/>
</dbReference>
<dbReference type="STRING" id="1806994.A0A507BY36"/>
<dbReference type="InterPro" id="IPR003959">
    <property type="entry name" value="ATPase_AAA_core"/>
</dbReference>
<dbReference type="GO" id="GO:0016887">
    <property type="term" value="F:ATP hydrolysis activity"/>
    <property type="evidence" value="ECO:0007669"/>
    <property type="project" value="InterPro"/>
</dbReference>
<evidence type="ECO:0000256" key="1">
    <source>
        <dbReference type="SAM" id="MobiDB-lite"/>
    </source>
</evidence>
<dbReference type="InterPro" id="IPR003593">
    <property type="entry name" value="AAA+_ATPase"/>
</dbReference>
<dbReference type="PANTHER" id="PTHR23389">
    <property type="entry name" value="CHROMOSOME TRANSMISSION FIDELITY FACTOR 18"/>
    <property type="match status" value="1"/>
</dbReference>
<organism evidence="3 4">
    <name type="scientific">Synchytrium microbalum</name>
    <dbReference type="NCBI Taxonomy" id="1806994"/>
    <lineage>
        <taxon>Eukaryota</taxon>
        <taxon>Fungi</taxon>
        <taxon>Fungi incertae sedis</taxon>
        <taxon>Chytridiomycota</taxon>
        <taxon>Chytridiomycota incertae sedis</taxon>
        <taxon>Chytridiomycetes</taxon>
        <taxon>Synchytriales</taxon>
        <taxon>Synchytriaceae</taxon>
        <taxon>Synchytrium</taxon>
    </lineage>
</organism>
<feature type="compositionally biased region" description="Basic and acidic residues" evidence="1">
    <location>
        <begin position="511"/>
        <end position="525"/>
    </location>
</feature>
<feature type="region of interest" description="Disordered" evidence="1">
    <location>
        <begin position="921"/>
        <end position="941"/>
    </location>
</feature>